<evidence type="ECO:0000256" key="1">
    <source>
        <dbReference type="SAM" id="SignalP"/>
    </source>
</evidence>
<dbReference type="Gene3D" id="3.30.70.2050">
    <property type="match status" value="1"/>
</dbReference>
<dbReference type="STRING" id="37625.SAMN05660420_00478"/>
<dbReference type="InterPro" id="IPR008719">
    <property type="entry name" value="N2O_reductase_NosL"/>
</dbReference>
<keyword evidence="1" id="KW-0732">Signal</keyword>
<dbReference type="PANTHER" id="PTHR41247:SF1">
    <property type="entry name" value="HTH-TYPE TRANSCRIPTIONAL REPRESSOR YCNK"/>
    <property type="match status" value="1"/>
</dbReference>
<dbReference type="RefSeq" id="WP_092344329.1">
    <property type="nucleotide sequence ID" value="NZ_FNQN01000001.1"/>
</dbReference>
<accession>A0A1H3W4X1</accession>
<evidence type="ECO:0000313" key="2">
    <source>
        <dbReference type="EMBL" id="SDZ82169.1"/>
    </source>
</evidence>
<dbReference type="PANTHER" id="PTHR41247">
    <property type="entry name" value="HTH-TYPE TRANSCRIPTIONAL REPRESSOR YCNK"/>
    <property type="match status" value="1"/>
</dbReference>
<feature type="signal peptide" evidence="1">
    <location>
        <begin position="1"/>
        <end position="24"/>
    </location>
</feature>
<evidence type="ECO:0000313" key="3">
    <source>
        <dbReference type="Proteomes" id="UP000199409"/>
    </source>
</evidence>
<dbReference type="EMBL" id="FNQN01000001">
    <property type="protein sequence ID" value="SDZ82169.1"/>
    <property type="molecule type" value="Genomic_DNA"/>
</dbReference>
<name>A0A1H3W4X1_9BACT</name>
<sequence length="158" mass="17605">MKRLLKKIFVMVCLVGLFSTAALSAGPKMPGPKDRCPVCGMFVAPYPDWIATIVLKDGQQIFFDGCKDLFRYYLELPEGEGEGTKGEITAIYVTEYYRAQFMLVDEVFFVAGSDVYGPMGKELIPVAGKELAETFMRDHSGSQILTFEQITLDLLPPN</sequence>
<reference evidence="2 3" key="1">
    <citation type="submission" date="2016-10" db="EMBL/GenBank/DDBJ databases">
        <authorList>
            <person name="de Groot N.N."/>
        </authorList>
    </citation>
    <scope>NUCLEOTIDE SEQUENCE [LARGE SCALE GENOMIC DNA]</scope>
    <source>
        <strain evidence="2 3">DSM 7343</strain>
    </source>
</reference>
<dbReference type="OrthoDB" id="982633at2"/>
<protein>
    <submittedName>
        <fullName evidence="2">Nitrous oxide reductase accessory protein NosL</fullName>
    </submittedName>
</protein>
<organism evidence="2 3">
    <name type="scientific">Desulfuromusa kysingii</name>
    <dbReference type="NCBI Taxonomy" id="37625"/>
    <lineage>
        <taxon>Bacteria</taxon>
        <taxon>Pseudomonadati</taxon>
        <taxon>Thermodesulfobacteriota</taxon>
        <taxon>Desulfuromonadia</taxon>
        <taxon>Desulfuromonadales</taxon>
        <taxon>Geopsychrobacteraceae</taxon>
        <taxon>Desulfuromusa</taxon>
    </lineage>
</organism>
<proteinExistence type="predicted"/>
<feature type="chain" id="PRO_5011673696" evidence="1">
    <location>
        <begin position="25"/>
        <end position="158"/>
    </location>
</feature>
<keyword evidence="3" id="KW-1185">Reference proteome</keyword>
<gene>
    <name evidence="2" type="ORF">SAMN05660420_00478</name>
</gene>
<dbReference type="AlphaFoldDB" id="A0A1H3W4X1"/>
<dbReference type="SUPFAM" id="SSF160387">
    <property type="entry name" value="NosL/MerB-like"/>
    <property type="match status" value="1"/>
</dbReference>
<dbReference type="Proteomes" id="UP000199409">
    <property type="component" value="Unassembled WGS sequence"/>
</dbReference>
<dbReference type="Pfam" id="PF05573">
    <property type="entry name" value="NosL"/>
    <property type="match status" value="1"/>
</dbReference>